<gene>
    <name evidence="4" type="ORF">KME28_17745</name>
</gene>
<organism evidence="4 5">
    <name type="scientific">Pelatocladus maniniholoensis HA4357-MV3</name>
    <dbReference type="NCBI Taxonomy" id="1117104"/>
    <lineage>
        <taxon>Bacteria</taxon>
        <taxon>Bacillati</taxon>
        <taxon>Cyanobacteriota</taxon>
        <taxon>Cyanophyceae</taxon>
        <taxon>Nostocales</taxon>
        <taxon>Nostocaceae</taxon>
        <taxon>Pelatocladus</taxon>
    </lineage>
</organism>
<reference evidence="4" key="1">
    <citation type="submission" date="2021-05" db="EMBL/GenBank/DDBJ databases">
        <authorList>
            <person name="Pietrasiak N."/>
            <person name="Ward R."/>
            <person name="Stajich J.E."/>
            <person name="Kurbessoian T."/>
        </authorList>
    </citation>
    <scope>NUCLEOTIDE SEQUENCE</scope>
    <source>
        <strain evidence="4">HA4357-MV3</strain>
    </source>
</reference>
<protein>
    <submittedName>
        <fullName evidence="4">SDR family oxidoreductase</fullName>
    </submittedName>
</protein>
<accession>A0A9E3H9Y3</accession>
<dbReference type="Proteomes" id="UP000813215">
    <property type="component" value="Unassembled WGS sequence"/>
</dbReference>
<dbReference type="EMBL" id="JAHHHW010000106">
    <property type="protein sequence ID" value="MBW4433508.1"/>
    <property type="molecule type" value="Genomic_DNA"/>
</dbReference>
<dbReference type="PRINTS" id="PR00080">
    <property type="entry name" value="SDRFAMILY"/>
</dbReference>
<dbReference type="InterPro" id="IPR036291">
    <property type="entry name" value="NAD(P)-bd_dom_sf"/>
</dbReference>
<sequence length="240" mass="25833">MDLKDKVAIVTGASSGIGTAIAHNLDEAGMKLVLTGRSQQKLSELANQLKNATIVPSEITEPALPQRLLDTALSEFGSLDVIINNAGVMHMMSIEEADIEALCNMIRVNYEAVVRMCYTVLPYFKKQKSGFIINMSSISGLKTTPMIGVYDGTKHAVEAFTDSLRMELAGSGVGIATIEPGAVATNLYDSWRESGKQGYDEIVSQPLQADDVARCVRFILEQPASVIVPRLFVVPAASPV</sequence>
<proteinExistence type="inferred from homology"/>
<evidence type="ECO:0000256" key="3">
    <source>
        <dbReference type="RuleBase" id="RU000363"/>
    </source>
</evidence>
<comment type="caution">
    <text evidence="4">The sequence shown here is derived from an EMBL/GenBank/DDBJ whole genome shotgun (WGS) entry which is preliminary data.</text>
</comment>
<evidence type="ECO:0000256" key="1">
    <source>
        <dbReference type="ARBA" id="ARBA00006484"/>
    </source>
</evidence>
<comment type="similarity">
    <text evidence="1 3">Belongs to the short-chain dehydrogenases/reductases (SDR) family.</text>
</comment>
<dbReference type="PRINTS" id="PR00081">
    <property type="entry name" value="GDHRDH"/>
</dbReference>
<dbReference type="InterPro" id="IPR002347">
    <property type="entry name" value="SDR_fam"/>
</dbReference>
<dbReference type="Gene3D" id="3.40.50.720">
    <property type="entry name" value="NAD(P)-binding Rossmann-like Domain"/>
    <property type="match status" value="1"/>
</dbReference>
<dbReference type="Pfam" id="PF00106">
    <property type="entry name" value="adh_short"/>
    <property type="match status" value="1"/>
</dbReference>
<evidence type="ECO:0000256" key="2">
    <source>
        <dbReference type="ARBA" id="ARBA00023002"/>
    </source>
</evidence>
<keyword evidence="2" id="KW-0560">Oxidoreductase</keyword>
<dbReference type="GO" id="GO:0016020">
    <property type="term" value="C:membrane"/>
    <property type="evidence" value="ECO:0007669"/>
    <property type="project" value="TreeGrafter"/>
</dbReference>
<reference evidence="4" key="2">
    <citation type="journal article" date="2022" name="Microbiol. Resour. Announc.">
        <title>Metagenome Sequencing to Explore Phylogenomics of Terrestrial Cyanobacteria.</title>
        <authorList>
            <person name="Ward R.D."/>
            <person name="Stajich J.E."/>
            <person name="Johansen J.R."/>
            <person name="Huntemann M."/>
            <person name="Clum A."/>
            <person name="Foster B."/>
            <person name="Foster B."/>
            <person name="Roux S."/>
            <person name="Palaniappan K."/>
            <person name="Varghese N."/>
            <person name="Mukherjee S."/>
            <person name="Reddy T.B.K."/>
            <person name="Daum C."/>
            <person name="Copeland A."/>
            <person name="Chen I.A."/>
            <person name="Ivanova N.N."/>
            <person name="Kyrpides N.C."/>
            <person name="Shapiro N."/>
            <person name="Eloe-Fadrosh E.A."/>
            <person name="Pietrasiak N."/>
        </authorList>
    </citation>
    <scope>NUCLEOTIDE SEQUENCE</scope>
    <source>
        <strain evidence="4">HA4357-MV3</strain>
    </source>
</reference>
<evidence type="ECO:0000313" key="5">
    <source>
        <dbReference type="Proteomes" id="UP000813215"/>
    </source>
</evidence>
<dbReference type="PANTHER" id="PTHR44196:SF1">
    <property type="entry name" value="DEHYDROGENASE_REDUCTASE SDR FAMILY MEMBER 7B"/>
    <property type="match status" value="1"/>
</dbReference>
<dbReference type="AlphaFoldDB" id="A0A9E3H9Y3"/>
<dbReference type="GO" id="GO:0016616">
    <property type="term" value="F:oxidoreductase activity, acting on the CH-OH group of donors, NAD or NADP as acceptor"/>
    <property type="evidence" value="ECO:0007669"/>
    <property type="project" value="UniProtKB-ARBA"/>
</dbReference>
<dbReference type="FunFam" id="3.40.50.720:FF:000047">
    <property type="entry name" value="NADP-dependent L-serine/L-allo-threonine dehydrogenase"/>
    <property type="match status" value="1"/>
</dbReference>
<name>A0A9E3H9Y3_9NOST</name>
<dbReference type="PANTHER" id="PTHR44196">
    <property type="entry name" value="DEHYDROGENASE/REDUCTASE SDR FAMILY MEMBER 7B"/>
    <property type="match status" value="1"/>
</dbReference>
<dbReference type="SUPFAM" id="SSF51735">
    <property type="entry name" value="NAD(P)-binding Rossmann-fold domains"/>
    <property type="match status" value="1"/>
</dbReference>
<evidence type="ECO:0000313" key="4">
    <source>
        <dbReference type="EMBL" id="MBW4433508.1"/>
    </source>
</evidence>